<dbReference type="PANTHER" id="PTHR34473">
    <property type="entry name" value="UPF0699 TRANSMEMBRANE PROTEIN YDBS"/>
    <property type="match status" value="1"/>
</dbReference>
<evidence type="ECO:0000259" key="2">
    <source>
        <dbReference type="Pfam" id="PF03703"/>
    </source>
</evidence>
<evidence type="ECO:0000256" key="1">
    <source>
        <dbReference type="SAM" id="Phobius"/>
    </source>
</evidence>
<proteinExistence type="predicted"/>
<feature type="domain" description="YdbS-like PH" evidence="2">
    <location>
        <begin position="75"/>
        <end position="155"/>
    </location>
</feature>
<dbReference type="EMBL" id="FOJN01000022">
    <property type="protein sequence ID" value="SFA62319.1"/>
    <property type="molecule type" value="Genomic_DNA"/>
</dbReference>
<dbReference type="PIRSF" id="PIRSF026631">
    <property type="entry name" value="UCP026631"/>
    <property type="match status" value="1"/>
</dbReference>
<protein>
    <submittedName>
        <fullName evidence="3">Putative membrane protein</fullName>
    </submittedName>
</protein>
<feature type="transmembrane region" description="Helical" evidence="1">
    <location>
        <begin position="188"/>
        <end position="211"/>
    </location>
</feature>
<dbReference type="InterPro" id="IPR005182">
    <property type="entry name" value="YdbS-like_PH"/>
</dbReference>
<dbReference type="Proteomes" id="UP000182054">
    <property type="component" value="Unassembled WGS sequence"/>
</dbReference>
<dbReference type="Pfam" id="PF03703">
    <property type="entry name" value="bPH_2"/>
    <property type="match status" value="2"/>
</dbReference>
<keyword evidence="1" id="KW-1133">Transmembrane helix</keyword>
<dbReference type="PANTHER" id="PTHR34473:SF2">
    <property type="entry name" value="UPF0699 TRANSMEMBRANE PROTEIN YDBT"/>
    <property type="match status" value="1"/>
</dbReference>
<sequence>MSVPAPEDSAAAEAREDAMPWSRLDRRMLLVHPVTEVVRLLPVLVVSLVVGSTSGNHLWSAIVLAVVVAAAIARWVTTGYRLGPVHVQLRTGVLQKKVLSIPRGRIRSVDVQAGPLHRLLGLAVLTVGTGRHAGKGETFELNALDARVVPALREELLATAVAPPSDPAAGGDVPAPPERELARVDPAWVRYAPFTLTGLAVVGAAAGLLGQSGAAGAVASSAVVDDTYRRVVSLGVVAAVSIAVVAALVVSSAIAAARYLLVYGNLRVTDDGERLRVEHGVLSTRHASFDRARLRGASIRRPLLLRLAGGARLDAVMTGVSASEHESSLILPPAPRAAVTSTAATLLPDAADAATAPLTAHGPVARRRRLTRALLPVAAALAATAGYAVSGRAVPTWAWIVLGLVAVAAIALALDRYAALGHRVRPGLLVTEHGSLDRRRVVLDARGVVAWTVRQTFFQRRAGVATLVAATAAGTGAYRVLDVPVDRAWAIAEAAAPGATDVWGCDR</sequence>
<keyword evidence="1" id="KW-0472">Membrane</keyword>
<gene>
    <name evidence="3" type="ORF">SAMN05444374_12222</name>
</gene>
<dbReference type="InterPro" id="IPR014529">
    <property type="entry name" value="UCP026631"/>
</dbReference>
<evidence type="ECO:0000313" key="3">
    <source>
        <dbReference type="EMBL" id="SFA62319.1"/>
    </source>
</evidence>
<keyword evidence="1" id="KW-0812">Transmembrane</keyword>
<feature type="transmembrane region" description="Helical" evidence="1">
    <location>
        <begin position="396"/>
        <end position="414"/>
    </location>
</feature>
<dbReference type="AlphaFoldDB" id="A0A1I0UE18"/>
<evidence type="ECO:0000313" key="4">
    <source>
        <dbReference type="Proteomes" id="UP000182054"/>
    </source>
</evidence>
<feature type="domain" description="YdbS-like PH" evidence="2">
    <location>
        <begin position="422"/>
        <end position="491"/>
    </location>
</feature>
<organism evidence="3 4">
    <name type="scientific">Rhodococcoides kroppenstedtii</name>
    <dbReference type="NCBI Taxonomy" id="293050"/>
    <lineage>
        <taxon>Bacteria</taxon>
        <taxon>Bacillati</taxon>
        <taxon>Actinomycetota</taxon>
        <taxon>Actinomycetes</taxon>
        <taxon>Mycobacteriales</taxon>
        <taxon>Nocardiaceae</taxon>
        <taxon>Rhodococcoides</taxon>
    </lineage>
</organism>
<accession>A0A1I0UE18</accession>
<feature type="transmembrane region" description="Helical" evidence="1">
    <location>
        <begin position="57"/>
        <end position="76"/>
    </location>
</feature>
<reference evidence="3 4" key="1">
    <citation type="submission" date="2016-10" db="EMBL/GenBank/DDBJ databases">
        <authorList>
            <person name="de Groot N.N."/>
        </authorList>
    </citation>
    <scope>NUCLEOTIDE SEQUENCE [LARGE SCALE GENOMIC DNA]</scope>
    <source>
        <strain evidence="3 4">DSM 44908</strain>
    </source>
</reference>
<feature type="transmembrane region" description="Helical" evidence="1">
    <location>
        <begin position="373"/>
        <end position="390"/>
    </location>
</feature>
<name>A0A1I0UE18_9NOCA</name>
<feature type="transmembrane region" description="Helical" evidence="1">
    <location>
        <begin position="231"/>
        <end position="257"/>
    </location>
</feature>